<gene>
    <name evidence="9" type="ORF">H0G86_007382</name>
</gene>
<dbReference type="SUPFAM" id="SSF52540">
    <property type="entry name" value="P-loop containing nucleoside triphosphate hydrolases"/>
    <property type="match status" value="1"/>
</dbReference>
<evidence type="ECO:0000256" key="4">
    <source>
        <dbReference type="ARBA" id="ARBA00038415"/>
    </source>
</evidence>
<feature type="repeat" description="WD" evidence="7">
    <location>
        <begin position="958"/>
        <end position="999"/>
    </location>
</feature>
<dbReference type="PROSITE" id="PS50082">
    <property type="entry name" value="WD_REPEATS_2"/>
    <property type="match status" value="1"/>
</dbReference>
<protein>
    <recommendedName>
        <fullName evidence="5">Mitochondrial division protein 1</fullName>
    </recommendedName>
</protein>
<feature type="domain" description="NACHT" evidence="8">
    <location>
        <begin position="93"/>
        <end position="241"/>
    </location>
</feature>
<dbReference type="EMBL" id="CP075867">
    <property type="protein sequence ID" value="QYT00294.1"/>
    <property type="molecule type" value="Genomic_DNA"/>
</dbReference>
<evidence type="ECO:0000256" key="1">
    <source>
        <dbReference type="ARBA" id="ARBA00022574"/>
    </source>
</evidence>
<dbReference type="Proteomes" id="UP000826661">
    <property type="component" value="Chromosome IV"/>
</dbReference>
<dbReference type="InterPro" id="IPR001680">
    <property type="entry name" value="WD40_rpt"/>
</dbReference>
<evidence type="ECO:0000256" key="7">
    <source>
        <dbReference type="PROSITE-ProRule" id="PRU00221"/>
    </source>
</evidence>
<evidence type="ECO:0000256" key="2">
    <source>
        <dbReference type="ARBA" id="ARBA00022737"/>
    </source>
</evidence>
<dbReference type="PANTHER" id="PTHR22847:SF637">
    <property type="entry name" value="WD REPEAT DOMAIN 5B"/>
    <property type="match status" value="1"/>
</dbReference>
<reference evidence="9 10" key="1">
    <citation type="journal article" date="2021" name="BMC Genomics">
        <title>Telomere-to-telomere genome assembly of asparaginase-producing Trichoderma simmonsii.</title>
        <authorList>
            <person name="Chung D."/>
            <person name="Kwon Y.M."/>
            <person name="Yang Y."/>
        </authorList>
    </citation>
    <scope>NUCLEOTIDE SEQUENCE [LARGE SCALE GENOMIC DNA]</scope>
    <source>
        <strain evidence="9 10">GH-Sj1</strain>
    </source>
</reference>
<organism evidence="9 10">
    <name type="scientific">Trichoderma simmonsii</name>
    <dbReference type="NCBI Taxonomy" id="1491479"/>
    <lineage>
        <taxon>Eukaryota</taxon>
        <taxon>Fungi</taxon>
        <taxon>Dikarya</taxon>
        <taxon>Ascomycota</taxon>
        <taxon>Pezizomycotina</taxon>
        <taxon>Sordariomycetes</taxon>
        <taxon>Hypocreomycetidae</taxon>
        <taxon>Hypocreales</taxon>
        <taxon>Hypocreaceae</taxon>
        <taxon>Trichoderma</taxon>
    </lineage>
</organism>
<dbReference type="InterPro" id="IPR015943">
    <property type="entry name" value="WD40/YVTN_repeat-like_dom_sf"/>
</dbReference>
<evidence type="ECO:0000256" key="3">
    <source>
        <dbReference type="ARBA" id="ARBA00023054"/>
    </source>
</evidence>
<name>A0A8G0PKW4_9HYPO</name>
<accession>A0A8G0PKW4</accession>
<dbReference type="AlphaFoldDB" id="A0A8G0PKW4"/>
<dbReference type="Pfam" id="PF00400">
    <property type="entry name" value="WD40"/>
    <property type="match status" value="2"/>
</dbReference>
<dbReference type="InterPro" id="IPR036322">
    <property type="entry name" value="WD40_repeat_dom_sf"/>
</dbReference>
<dbReference type="Gene3D" id="2.130.10.10">
    <property type="entry name" value="YVTN repeat-like/Quinoprotein amine dehydrogenase"/>
    <property type="match status" value="4"/>
</dbReference>
<comment type="similarity">
    <text evidence="4">Belongs to the WD repeat MDV1/CAF4 family.</text>
</comment>
<evidence type="ECO:0000313" key="9">
    <source>
        <dbReference type="EMBL" id="QYT00294.1"/>
    </source>
</evidence>
<keyword evidence="1 7" id="KW-0853">WD repeat</keyword>
<dbReference type="PROSITE" id="PS50837">
    <property type="entry name" value="NACHT"/>
    <property type="match status" value="1"/>
</dbReference>
<dbReference type="InterPro" id="IPR007111">
    <property type="entry name" value="NACHT_NTPase"/>
</dbReference>
<proteinExistence type="inferred from homology"/>
<dbReference type="PANTHER" id="PTHR22847">
    <property type="entry name" value="WD40 REPEAT PROTEIN"/>
    <property type="match status" value="1"/>
</dbReference>
<dbReference type="SUPFAM" id="SSF50998">
    <property type="entry name" value="Quinoprotein alcohol dehydrogenase-like"/>
    <property type="match status" value="1"/>
</dbReference>
<dbReference type="InterPro" id="IPR027417">
    <property type="entry name" value="P-loop_NTPase"/>
</dbReference>
<dbReference type="SUPFAM" id="SSF50978">
    <property type="entry name" value="WD40 repeat-like"/>
    <property type="match status" value="1"/>
</dbReference>
<keyword evidence="2" id="KW-0677">Repeat</keyword>
<evidence type="ECO:0000256" key="6">
    <source>
        <dbReference type="ARBA" id="ARBA00043913"/>
    </source>
</evidence>
<comment type="function">
    <text evidence="6">Involved in mitochondrial fission. Acts as an adapter protein required to form mitochondrial fission complexes. Formation of these complexes is required to promote constriction and fission of the mitochondrial compartment at a late step in mitochondrial division.</text>
</comment>
<dbReference type="InterPro" id="IPR056884">
    <property type="entry name" value="NPHP3-like_N"/>
</dbReference>
<dbReference type="GO" id="GO:1990234">
    <property type="term" value="C:transferase complex"/>
    <property type="evidence" value="ECO:0007669"/>
    <property type="project" value="UniProtKB-ARBA"/>
</dbReference>
<sequence>MSQYSGGETTATATGNVLSGSGMQINAPIASINQYFKDAESEEALCIRDLYITDPWLDKQRIEDAKGGLLRDSYSWILTQPAFSRWRDDPDARLLWVKGSLGTGKTMLLCGIVQELQCNMHQQDCLSFFFCEAGNKNADNAAAVLRGMIYLIISQQPTLIGSVIEKHKKVGSKLFQGPGAWYALREIFLSLLPDLRRKLGQGVAYFVLDAPDECGEDVEKLLSLVSEASNLPGIKWLVASRRRADVAKHLEVRKAGRQGLDLDDCTEELTHAVKAYIDRCASDLAANKGNDDLRQQISQGLQDKAIATFQYVTLVVAKLKAASSSEMLDVLREAALDMEGLYRQASDRIQHLERETRHLCCSVLATVAITHRPLNREELYALAGLPLSDVAEDIIRKCDSFGIRGLTTFSVNKLAREFLYGDSVLFPEGFENDHRRIFLRSLTLMEATLHRDMYTLRQPGILAVDIKTPEPDPLAMTGYASEYWIEHLVASNYHGRDTKDGGALSAFLEFKYLYWLESLSLLGVMRTALSSWTKLVNYLQGENGAQQLAKLVVDAQRFIEYHGQSIMEHPLQTYASATVFVPSGSIMRELVRTEEPNWVTVHAEMREEHWSPWAQTLDPGNAKLEVVGSVAFSPDGAWLAAALEGDCDGETVRQVQVWDMVTGNSVWTLEDASGWVAFPPKHTILGTVTGPGVVKFWDLTKGIWHRRVITPLNISAAVFSPDGVWLAAADDDCIGIWDWARGDRALQFRHDSASPCDSVVYSAGGTRLASAHRDEIRVWNAQSGSLLRCIDTEDTTSVAFLPDTAGSRLISASNKSLITWSAETGERLGILDVPSEEDPYSTMALSTNGSRFVVAPDGNIMAWDTTTKRRLQTIWGYDQHMQSLIFSPDGSQIASISEWGLRLYRITSTDGEVFRAARDHPDKINLIRISADGNTMASASTSMMNIWDLTGAHRPREVNDTYSGILDMAFSPDSTRLVSVSSHKDAAIWDVTTGNRLKTIPYRGFAVCFSPDGANIALLEPAGTIRVWSLVEQRCLQIFHQATRGEFGSGSVVFGPDDLILTSFDRTIRIWKLLRRQCNLEIDDEATATALVFSSDGHQFAASYTDKIKIWDSKSGCCLQTLDTGGSRITVVAFDAATSRLLTNVGLVLLDEVPAGYVDVRRELHRQGYGVNVTGDWVLWDSEKVLWLPPAYRPDSTAAILIGPEASTLSAIVLGCHSGRVVVLRFPTGLPP</sequence>
<dbReference type="SMART" id="SM00320">
    <property type="entry name" value="WD40"/>
    <property type="match status" value="12"/>
</dbReference>
<evidence type="ECO:0000313" key="10">
    <source>
        <dbReference type="Proteomes" id="UP000826661"/>
    </source>
</evidence>
<keyword evidence="3" id="KW-0175">Coiled coil</keyword>
<evidence type="ECO:0000256" key="5">
    <source>
        <dbReference type="ARBA" id="ARBA00039789"/>
    </source>
</evidence>
<evidence type="ECO:0000259" key="8">
    <source>
        <dbReference type="PROSITE" id="PS50837"/>
    </source>
</evidence>
<dbReference type="InterPro" id="IPR011047">
    <property type="entry name" value="Quinoprotein_ADH-like_sf"/>
</dbReference>
<keyword evidence="10" id="KW-1185">Reference proteome</keyword>
<dbReference type="Pfam" id="PF24883">
    <property type="entry name" value="NPHP3_N"/>
    <property type="match status" value="1"/>
</dbReference>